<keyword evidence="4 5" id="KW-0472">Membrane</keyword>
<feature type="transmembrane region" description="Helical" evidence="5">
    <location>
        <begin position="372"/>
        <end position="398"/>
    </location>
</feature>
<comment type="caution">
    <text evidence="6">The sequence shown here is derived from an EMBL/GenBank/DDBJ whole genome shotgun (WGS) entry which is preliminary data.</text>
</comment>
<evidence type="ECO:0000313" key="6">
    <source>
        <dbReference type="EMBL" id="KAE9541282.1"/>
    </source>
</evidence>
<dbReference type="InterPro" id="IPR036259">
    <property type="entry name" value="MFS_trans_sf"/>
</dbReference>
<dbReference type="GO" id="GO:0035348">
    <property type="term" value="P:acetyl-CoA transmembrane transport"/>
    <property type="evidence" value="ECO:0007669"/>
    <property type="project" value="InterPro"/>
</dbReference>
<comment type="subcellular location">
    <subcellularLocation>
        <location evidence="1">Membrane</location>
        <topology evidence="1">Multi-pass membrane protein</topology>
    </subcellularLocation>
</comment>
<dbReference type="PANTHER" id="PTHR12778">
    <property type="entry name" value="SOLUTE CARRIER FAMILY 33 ACETYL-COA TRANSPORTER -RELATED"/>
    <property type="match status" value="1"/>
</dbReference>
<feature type="transmembrane region" description="Helical" evidence="5">
    <location>
        <begin position="102"/>
        <end position="122"/>
    </location>
</feature>
<evidence type="ECO:0000256" key="4">
    <source>
        <dbReference type="ARBA" id="ARBA00023136"/>
    </source>
</evidence>
<gene>
    <name evidence="6" type="ORF">AGLY_004527</name>
</gene>
<keyword evidence="3 5" id="KW-1133">Transmembrane helix</keyword>
<dbReference type="InterPro" id="IPR004752">
    <property type="entry name" value="AmpG_permease/AT-1"/>
</dbReference>
<sequence length="525" mass="59508">MPKSIKSRVDRDEFEGTHKSTLEKPNLNGDRLNFYLLIILYIIQGIPVGLSGALPIILQSRKMVTYEDQAAFSISLWPYSLKLLWAPIVDALYVKTIGRRKCWLVPLQFLLGILILYMANNIEDWLPESGKPNLKILIIMFFVVNIISATQDIVVDGWALTMLKKKNVGYASTCNSVGVPFGMFLGSVCFTLLVSEQFNVTHFRAAPGAGGLISMKSYLYIYGIVILVITSIVGIFKKEKDSSLEDGCININVFQNYKLLWDILKIPRIRVLAIVLMTTRIGFTATDVVSNLKLIDAGVSKENIMIVTSALYIIKLIMPIFVSKFVTGPKPMSYFLKVTPFRLLWCTTYVILVYFTPSLIRKDGLVAVPTYYYFIMASVLITNDMLNFFMLLTLFAFFCRLSDPRFGGTYMTLFNTFFYLGFLLSNTMVLKLVDFSTFRKCSTNDQNSCSTPNLKNLCSANGGSCVIYMDGYYIVVFISLIIGFIWYFVFRNIIKKYQSLSISHWMINIKRPVVQTATESCLMPA</sequence>
<feature type="transmembrane region" description="Helical" evidence="5">
    <location>
        <begin position="343"/>
        <end position="360"/>
    </location>
</feature>
<proteinExistence type="predicted"/>
<dbReference type="InterPro" id="IPR024371">
    <property type="entry name" value="AcetylCoA_trans_1-like"/>
</dbReference>
<keyword evidence="2 5" id="KW-0812">Transmembrane</keyword>
<dbReference type="Proteomes" id="UP000475862">
    <property type="component" value="Unassembled WGS sequence"/>
</dbReference>
<evidence type="ECO:0000313" key="7">
    <source>
        <dbReference type="Proteomes" id="UP000475862"/>
    </source>
</evidence>
<evidence type="ECO:0000256" key="3">
    <source>
        <dbReference type="ARBA" id="ARBA00022989"/>
    </source>
</evidence>
<dbReference type="SUPFAM" id="SSF103473">
    <property type="entry name" value="MFS general substrate transporter"/>
    <property type="match status" value="1"/>
</dbReference>
<feature type="transmembrane region" description="Helical" evidence="5">
    <location>
        <begin position="304"/>
        <end position="322"/>
    </location>
</feature>
<evidence type="ECO:0008006" key="8">
    <source>
        <dbReference type="Google" id="ProtNLM"/>
    </source>
</evidence>
<keyword evidence="7" id="KW-1185">Reference proteome</keyword>
<dbReference type="PANTHER" id="PTHR12778:SF9">
    <property type="entry name" value="ACETYL-COENZYME A TRANSPORTER 1"/>
    <property type="match status" value="1"/>
</dbReference>
<dbReference type="Pfam" id="PF13000">
    <property type="entry name" value="Acatn"/>
    <property type="match status" value="2"/>
</dbReference>
<dbReference type="GO" id="GO:0008521">
    <property type="term" value="F:acetyl-CoA transmembrane transporter activity"/>
    <property type="evidence" value="ECO:0007669"/>
    <property type="project" value="InterPro"/>
</dbReference>
<accession>A0A6G0TYB5</accession>
<dbReference type="GO" id="GO:0016020">
    <property type="term" value="C:membrane"/>
    <property type="evidence" value="ECO:0007669"/>
    <property type="project" value="UniProtKB-SubCell"/>
</dbReference>
<feature type="transmembrane region" description="Helical" evidence="5">
    <location>
        <begin position="410"/>
        <end position="430"/>
    </location>
</feature>
<dbReference type="AlphaFoldDB" id="A0A6G0TYB5"/>
<feature type="transmembrane region" description="Helical" evidence="5">
    <location>
        <begin position="218"/>
        <end position="236"/>
    </location>
</feature>
<name>A0A6G0TYB5_APHGL</name>
<evidence type="ECO:0000256" key="1">
    <source>
        <dbReference type="ARBA" id="ARBA00004141"/>
    </source>
</evidence>
<dbReference type="Gene3D" id="1.20.1250.20">
    <property type="entry name" value="MFS general substrate transporter like domains"/>
    <property type="match status" value="1"/>
</dbReference>
<feature type="transmembrane region" description="Helical" evidence="5">
    <location>
        <begin position="471"/>
        <end position="490"/>
    </location>
</feature>
<organism evidence="6 7">
    <name type="scientific">Aphis glycines</name>
    <name type="common">Soybean aphid</name>
    <dbReference type="NCBI Taxonomy" id="307491"/>
    <lineage>
        <taxon>Eukaryota</taxon>
        <taxon>Metazoa</taxon>
        <taxon>Ecdysozoa</taxon>
        <taxon>Arthropoda</taxon>
        <taxon>Hexapoda</taxon>
        <taxon>Insecta</taxon>
        <taxon>Pterygota</taxon>
        <taxon>Neoptera</taxon>
        <taxon>Paraneoptera</taxon>
        <taxon>Hemiptera</taxon>
        <taxon>Sternorrhyncha</taxon>
        <taxon>Aphidomorpha</taxon>
        <taxon>Aphidoidea</taxon>
        <taxon>Aphididae</taxon>
        <taxon>Aphidini</taxon>
        <taxon>Aphis</taxon>
        <taxon>Aphis</taxon>
    </lineage>
</organism>
<protein>
    <recommendedName>
        <fullName evidence="8">Major facilitator superfamily associated domain-containing protein</fullName>
    </recommendedName>
</protein>
<feature type="transmembrane region" description="Helical" evidence="5">
    <location>
        <begin position="176"/>
        <end position="198"/>
    </location>
</feature>
<reference evidence="6 7" key="1">
    <citation type="submission" date="2019-08" db="EMBL/GenBank/DDBJ databases">
        <title>The genome of the soybean aphid Biotype 1, its phylome, world population structure and adaptation to the North American continent.</title>
        <authorList>
            <person name="Giordano R."/>
            <person name="Donthu R.K."/>
            <person name="Hernandez A.G."/>
            <person name="Wright C.L."/>
            <person name="Zimin A.V."/>
        </authorList>
    </citation>
    <scope>NUCLEOTIDE SEQUENCE [LARGE SCALE GENOMIC DNA]</scope>
    <source>
        <tissue evidence="6">Whole aphids</tissue>
    </source>
</reference>
<feature type="transmembrane region" description="Helical" evidence="5">
    <location>
        <begin position="271"/>
        <end position="292"/>
    </location>
</feature>
<evidence type="ECO:0000256" key="5">
    <source>
        <dbReference type="SAM" id="Phobius"/>
    </source>
</evidence>
<feature type="transmembrane region" description="Helical" evidence="5">
    <location>
        <begin position="34"/>
        <end position="58"/>
    </location>
</feature>
<feature type="transmembrane region" description="Helical" evidence="5">
    <location>
        <begin position="134"/>
        <end position="155"/>
    </location>
</feature>
<evidence type="ECO:0000256" key="2">
    <source>
        <dbReference type="ARBA" id="ARBA00022692"/>
    </source>
</evidence>
<dbReference type="EMBL" id="VYZN01000013">
    <property type="protein sequence ID" value="KAE9541282.1"/>
    <property type="molecule type" value="Genomic_DNA"/>
</dbReference>
<dbReference type="OrthoDB" id="6415790at2759"/>